<evidence type="ECO:0000259" key="1">
    <source>
        <dbReference type="Pfam" id="PF14588"/>
    </source>
</evidence>
<name>A0ABM9EAI0_9HYPH</name>
<keyword evidence="3" id="KW-1185">Reference proteome</keyword>
<dbReference type="CDD" id="cd02199">
    <property type="entry name" value="YjgF_YER057c_UK114_like_1"/>
    <property type="match status" value="1"/>
</dbReference>
<evidence type="ECO:0000313" key="2">
    <source>
        <dbReference type="EMBL" id="CAH2406249.1"/>
    </source>
</evidence>
<dbReference type="Pfam" id="PF14588">
    <property type="entry name" value="YjgF_endoribonc"/>
    <property type="match status" value="1"/>
</dbReference>
<dbReference type="InterPro" id="IPR035959">
    <property type="entry name" value="RutC-like_sf"/>
</dbReference>
<accession>A0ABM9EAI0</accession>
<proteinExistence type="predicted"/>
<dbReference type="PANTHER" id="PTHR43760:SF1">
    <property type="entry name" value="ENDORIBONUCLEASE L-PSP_CHORISMATE MUTASE-LIKE DOMAIN-CONTAINING PROTEIN"/>
    <property type="match status" value="1"/>
</dbReference>
<sequence length="182" mass="19192">MSVSAVSWRGFEPRISDIGRRKLSQGAFFMTPYIRLAELGLTLPEPPTPIANFVTHAESGRLIFLSGQGPLRADGTLCTGKVGEDVTVEEAYKHARLTGLNLLAVMHAAAGDLGRIVRVVKLLGFVNAIPTFSDHPKVVNGCSDLFAAVFDSIGGHARSAIGVGSLPGNITVEIEAVVEIAA</sequence>
<organism evidence="2 3">
    <name type="scientific">Mesorhizobium ventifaucium</name>
    <dbReference type="NCBI Taxonomy" id="666020"/>
    <lineage>
        <taxon>Bacteria</taxon>
        <taxon>Pseudomonadati</taxon>
        <taxon>Pseudomonadota</taxon>
        <taxon>Alphaproteobacteria</taxon>
        <taxon>Hyphomicrobiales</taxon>
        <taxon>Phyllobacteriaceae</taxon>
        <taxon>Mesorhizobium</taxon>
    </lineage>
</organism>
<dbReference type="EMBL" id="CAKXZS010000044">
    <property type="protein sequence ID" value="CAH2406249.1"/>
    <property type="molecule type" value="Genomic_DNA"/>
</dbReference>
<dbReference type="SUPFAM" id="SSF55298">
    <property type="entry name" value="YjgF-like"/>
    <property type="match status" value="1"/>
</dbReference>
<dbReference type="PANTHER" id="PTHR43760">
    <property type="entry name" value="ENDORIBONUCLEASE-RELATED"/>
    <property type="match status" value="1"/>
</dbReference>
<gene>
    <name evidence="2" type="ORF">MES4922_490008</name>
</gene>
<dbReference type="Proteomes" id="UP001152604">
    <property type="component" value="Unassembled WGS sequence"/>
</dbReference>
<evidence type="ECO:0000313" key="3">
    <source>
        <dbReference type="Proteomes" id="UP001152604"/>
    </source>
</evidence>
<dbReference type="InterPro" id="IPR013813">
    <property type="entry name" value="Endoribo_LPSP/chorism_mut-like"/>
</dbReference>
<protein>
    <submittedName>
        <fullName evidence="2">YjgF family translation initiation inhibitor</fullName>
    </submittedName>
</protein>
<reference evidence="2" key="1">
    <citation type="submission" date="2022-03" db="EMBL/GenBank/DDBJ databases">
        <authorList>
            <person name="Brunel B."/>
        </authorList>
    </citation>
    <scope>NUCLEOTIDE SEQUENCE</scope>
    <source>
        <strain evidence="2">STM4922sample</strain>
    </source>
</reference>
<dbReference type="Gene3D" id="3.30.1330.40">
    <property type="entry name" value="RutC-like"/>
    <property type="match status" value="1"/>
</dbReference>
<comment type="caution">
    <text evidence="2">The sequence shown here is derived from an EMBL/GenBank/DDBJ whole genome shotgun (WGS) entry which is preliminary data.</text>
</comment>
<feature type="domain" description="Endoribonuclease L-PSP/chorismate mutase-like" evidence="1">
    <location>
        <begin position="35"/>
        <end position="167"/>
    </location>
</feature>